<protein>
    <submittedName>
        <fullName evidence="2">Uncharacterized protein</fullName>
    </submittedName>
</protein>
<dbReference type="Proteomes" id="UP000265520">
    <property type="component" value="Unassembled WGS sequence"/>
</dbReference>
<feature type="compositionally biased region" description="Polar residues" evidence="1">
    <location>
        <begin position="1"/>
        <end position="19"/>
    </location>
</feature>
<sequence length="32" mass="3506">MLQATHQQQHSAVDSNTGQIKPADDINNTDNI</sequence>
<feature type="non-terminal residue" evidence="2">
    <location>
        <position position="32"/>
    </location>
</feature>
<comment type="caution">
    <text evidence="2">The sequence shown here is derived from an EMBL/GenBank/DDBJ whole genome shotgun (WGS) entry which is preliminary data.</text>
</comment>
<keyword evidence="3" id="KW-1185">Reference proteome</keyword>
<evidence type="ECO:0000313" key="3">
    <source>
        <dbReference type="Proteomes" id="UP000265520"/>
    </source>
</evidence>
<organism evidence="2 3">
    <name type="scientific">Trifolium medium</name>
    <dbReference type="NCBI Taxonomy" id="97028"/>
    <lineage>
        <taxon>Eukaryota</taxon>
        <taxon>Viridiplantae</taxon>
        <taxon>Streptophyta</taxon>
        <taxon>Embryophyta</taxon>
        <taxon>Tracheophyta</taxon>
        <taxon>Spermatophyta</taxon>
        <taxon>Magnoliopsida</taxon>
        <taxon>eudicotyledons</taxon>
        <taxon>Gunneridae</taxon>
        <taxon>Pentapetalae</taxon>
        <taxon>rosids</taxon>
        <taxon>fabids</taxon>
        <taxon>Fabales</taxon>
        <taxon>Fabaceae</taxon>
        <taxon>Papilionoideae</taxon>
        <taxon>50 kb inversion clade</taxon>
        <taxon>NPAAA clade</taxon>
        <taxon>Hologalegina</taxon>
        <taxon>IRL clade</taxon>
        <taxon>Trifolieae</taxon>
        <taxon>Trifolium</taxon>
    </lineage>
</organism>
<evidence type="ECO:0000256" key="1">
    <source>
        <dbReference type="SAM" id="MobiDB-lite"/>
    </source>
</evidence>
<reference evidence="2 3" key="1">
    <citation type="journal article" date="2018" name="Front. Plant Sci.">
        <title>Red Clover (Trifolium pratense) and Zigzag Clover (T. medium) - A Picture of Genomic Similarities and Differences.</title>
        <authorList>
            <person name="Dluhosova J."/>
            <person name="Istvanek J."/>
            <person name="Nedelnik J."/>
            <person name="Repkova J."/>
        </authorList>
    </citation>
    <scope>NUCLEOTIDE SEQUENCE [LARGE SCALE GENOMIC DNA]</scope>
    <source>
        <strain evidence="3">cv. 10/8</strain>
        <tissue evidence="2">Leaf</tissue>
    </source>
</reference>
<dbReference type="EMBL" id="LXQA010732773">
    <property type="protein sequence ID" value="MCI68225.1"/>
    <property type="molecule type" value="Genomic_DNA"/>
</dbReference>
<evidence type="ECO:0000313" key="2">
    <source>
        <dbReference type="EMBL" id="MCI68225.1"/>
    </source>
</evidence>
<accession>A0A392U901</accession>
<feature type="region of interest" description="Disordered" evidence="1">
    <location>
        <begin position="1"/>
        <end position="32"/>
    </location>
</feature>
<dbReference type="AlphaFoldDB" id="A0A392U901"/>
<proteinExistence type="predicted"/>
<name>A0A392U901_9FABA</name>